<evidence type="ECO:0000256" key="4">
    <source>
        <dbReference type="ARBA" id="ARBA00022670"/>
    </source>
</evidence>
<dbReference type="GO" id="GO:0004252">
    <property type="term" value="F:serine-type endopeptidase activity"/>
    <property type="evidence" value="ECO:0007669"/>
    <property type="project" value="UniProtKB-UniRule"/>
</dbReference>
<dbReference type="InterPro" id="IPR015500">
    <property type="entry name" value="Peptidase_S8_subtilisin-rel"/>
</dbReference>
<dbReference type="InterPro" id="IPR023828">
    <property type="entry name" value="Peptidase_S8_Ser-AS"/>
</dbReference>
<dbReference type="KEGG" id="scad:DN051_43220"/>
<dbReference type="PROSITE" id="PS00136">
    <property type="entry name" value="SUBTILASE_ASP"/>
    <property type="match status" value="1"/>
</dbReference>
<dbReference type="PROSITE" id="PS51892">
    <property type="entry name" value="SUBTILASE"/>
    <property type="match status" value="1"/>
</dbReference>
<evidence type="ECO:0000313" key="16">
    <source>
        <dbReference type="Proteomes" id="UP000249616"/>
    </source>
</evidence>
<feature type="domain" description="PA" evidence="14">
    <location>
        <begin position="809"/>
        <end position="879"/>
    </location>
</feature>
<keyword evidence="7 9" id="KW-0720">Serine protease</keyword>
<feature type="chain" id="PRO_5038742212" description="Peptidase" evidence="12">
    <location>
        <begin position="19"/>
        <end position="1237"/>
    </location>
</feature>
<dbReference type="GO" id="GO:0006508">
    <property type="term" value="P:proteolysis"/>
    <property type="evidence" value="ECO:0007669"/>
    <property type="project" value="UniProtKB-KW"/>
</dbReference>
<proteinExistence type="inferred from homology"/>
<evidence type="ECO:0000256" key="5">
    <source>
        <dbReference type="ARBA" id="ARBA00022729"/>
    </source>
</evidence>
<dbReference type="InterPro" id="IPR046450">
    <property type="entry name" value="PA_dom_sf"/>
</dbReference>
<evidence type="ECO:0000256" key="12">
    <source>
        <dbReference type="SAM" id="SignalP"/>
    </source>
</evidence>
<keyword evidence="4 9" id="KW-0645">Protease</keyword>
<evidence type="ECO:0000256" key="8">
    <source>
        <dbReference type="PIRSR" id="PIRSR615500-1"/>
    </source>
</evidence>
<evidence type="ECO:0000256" key="7">
    <source>
        <dbReference type="ARBA" id="ARBA00022825"/>
    </source>
</evidence>
<dbReference type="InterPro" id="IPR017296">
    <property type="entry name" value="Peptidase_S8A_SAM-P45"/>
</dbReference>
<evidence type="ECO:0000256" key="9">
    <source>
        <dbReference type="PROSITE-ProRule" id="PRU01240"/>
    </source>
</evidence>
<dbReference type="PIRSF" id="PIRSF037852">
    <property type="entry name" value="Subtilisin_rel_SAV5721"/>
    <property type="match status" value="1"/>
</dbReference>
<dbReference type="AlphaFoldDB" id="A0A2Z4JGG4"/>
<evidence type="ECO:0000256" key="3">
    <source>
        <dbReference type="ARBA" id="ARBA00022525"/>
    </source>
</evidence>
<keyword evidence="3" id="KW-0964">Secreted</keyword>
<keyword evidence="5 12" id="KW-0732">Signal</keyword>
<gene>
    <name evidence="15" type="ORF">DN051_43220</name>
</gene>
<dbReference type="Pfam" id="PF00082">
    <property type="entry name" value="Peptidase_S8"/>
    <property type="match status" value="1"/>
</dbReference>
<accession>A0A2Z4JGG4</accession>
<evidence type="ECO:0000256" key="11">
    <source>
        <dbReference type="SAM" id="MobiDB-lite"/>
    </source>
</evidence>
<sequence>MGIAVALLASLGSTSAIGAPNTPTADTPVLADTASGSTGAPRTITLINSDKVTVTGSGTSPLIDVRGSQGEPVSADISVVDGETYVFPSEVLPYVAEGTLDRQLFNITRLLDYGYDDARSDRLPLIVRYADAAGARKAVVPQGAEKVRTLTSIRGSAVERPRAEAAAFWTSLTGGRDAATTGRGGPDASILAGGIERVWLDGKVKAALSDTVGQVGAPEVWRGGNTAAGVDVAVLDTGVDRTHPDLAGQIAATRSFVPDETVDDADGHGTHVASTIAGTGSASDGKEKGVAPGARLHIGKALDNSGSGQDSWVLAAMEWAARDQKAKVVSMSLGGGPTDGTDPLSTAVNTLSAETGALFTIAAGNSFRNFTVGAPGAADAALTVGAVDSADALAGFSSRGPRVGDFAVKPEITAPGVDVLAARSQLAPGEGFYTTMSGTSMATPHVAGVAALLAAEHPDWTGAQLKDALVSTAKPTPDHIPFDGGNGRVDAVAATRATLYGTGVVSVGLHEVPAAPGETVDREVTYTNTGSTPVTLDLELDAATAPSGLFTLSSPEVTVPARGTSTVVVSSHLDKAAQDHAYSARIEAVDKGVVRATTSVGLGTESEKAVVDLKVKDRSGKPATGAVRLFAQRAGGTGQDVRDVAMGSSARLRLEPGLWSFSALVDVQGVQGPNSLGRALVTLPEVRVDDDMPITLDASKTRQVTAATPKKAVTTYARVDFTRSLTETDTTQVSFNLLPVYDSFFATPTPRKVTKGTLDLRVRWRNEEPTLTLATGRDTVETVLVRRGERALPEGTSHLDAVYAGKGGPDDYAGLPVRGKVALVQRDPVVTLTEQSAAAAAAGAKALIVADPGPQRLDPRTEATPPLTVVTVGYDEGLRLIRLAERGPVPLKISYDAETDYLYDLVGSWEKALPDNLTYRPRSQDLATVDVSFEHYRDADATEFRYDARPGEFGITAGYHLPRPARGTRTDWVTADPGVVWRQSAVVVGELRSVGAPEALRPGSETRERWFAPVTRPRLSSADSVSRGGDYLMMNVPAWGDSGRAHEGYTASPGATHAARLYQGDRLLTQSEGSTFVYADGLKSQRLPYRYVVETERGSWEHPYSTRTMTSWEFSSAAGGPDTTSPVPLIQLDYAVDTDAAGKAKRNTKLTVTPTHLTPTGSGAELPPTSAIRTVALEVSYDDGATWRKAPLSRTSDGWRTTLDAPKQAKYVTVRATARDDRGNAVQQTVVRAFGLT</sequence>
<dbReference type="InterPro" id="IPR000209">
    <property type="entry name" value="Peptidase_S8/S53_dom"/>
</dbReference>
<dbReference type="PROSITE" id="PS00137">
    <property type="entry name" value="SUBTILASE_HIS"/>
    <property type="match status" value="1"/>
</dbReference>
<evidence type="ECO:0008006" key="17">
    <source>
        <dbReference type="Google" id="ProtNLM"/>
    </source>
</evidence>
<reference evidence="16" key="1">
    <citation type="submission" date="2018-06" db="EMBL/GenBank/DDBJ databases">
        <authorList>
            <person name="Li K."/>
        </authorList>
    </citation>
    <scope>NUCLEOTIDE SEQUENCE [LARGE SCALE GENOMIC DNA]</scope>
    <source>
        <strain evidence="16">ZFG47</strain>
        <plasmid evidence="16">unnamed1</plasmid>
    </source>
</reference>
<evidence type="ECO:0000313" key="15">
    <source>
        <dbReference type="EMBL" id="AWW43653.1"/>
    </source>
</evidence>
<dbReference type="SUPFAM" id="SSF52743">
    <property type="entry name" value="Subtilisin-like"/>
    <property type="match status" value="1"/>
</dbReference>
<dbReference type="PANTHER" id="PTHR43806:SF65">
    <property type="entry name" value="SERINE PROTEASE APRX"/>
    <property type="match status" value="1"/>
</dbReference>
<geneLocation type="plasmid" evidence="15 16">
    <name>unnamed1</name>
</geneLocation>
<evidence type="ECO:0000256" key="2">
    <source>
        <dbReference type="ARBA" id="ARBA00022512"/>
    </source>
</evidence>
<comment type="similarity">
    <text evidence="1 9 10">Belongs to the peptidase S8 family.</text>
</comment>
<dbReference type="Gene3D" id="3.50.30.30">
    <property type="match status" value="1"/>
</dbReference>
<organism evidence="15 16">
    <name type="scientific">Streptomyces cadmiisoli</name>
    <dbReference type="NCBI Taxonomy" id="2184053"/>
    <lineage>
        <taxon>Bacteria</taxon>
        <taxon>Bacillati</taxon>
        <taxon>Actinomycetota</taxon>
        <taxon>Actinomycetes</taxon>
        <taxon>Kitasatosporales</taxon>
        <taxon>Streptomycetaceae</taxon>
        <taxon>Streptomyces</taxon>
        <taxon>Streptomyces aurantiacus group</taxon>
    </lineage>
</organism>
<dbReference type="InterPro" id="IPR050131">
    <property type="entry name" value="Peptidase_S8_subtilisin-like"/>
</dbReference>
<dbReference type="InterPro" id="IPR022398">
    <property type="entry name" value="Peptidase_S8_His-AS"/>
</dbReference>
<dbReference type="PROSITE" id="PS00138">
    <property type="entry name" value="SUBTILASE_SER"/>
    <property type="match status" value="1"/>
</dbReference>
<evidence type="ECO:0000256" key="6">
    <source>
        <dbReference type="ARBA" id="ARBA00022801"/>
    </source>
</evidence>
<dbReference type="EMBL" id="CP030074">
    <property type="protein sequence ID" value="AWW43653.1"/>
    <property type="molecule type" value="Genomic_DNA"/>
</dbReference>
<keyword evidence="2" id="KW-0134">Cell wall</keyword>
<dbReference type="Proteomes" id="UP000249616">
    <property type="component" value="Plasmid unnamed1"/>
</dbReference>
<feature type="active site" description="Charge relay system" evidence="8 9">
    <location>
        <position position="268"/>
    </location>
</feature>
<protein>
    <recommendedName>
        <fullName evidence="17">Peptidase</fullName>
    </recommendedName>
</protein>
<keyword evidence="15" id="KW-0614">Plasmid</keyword>
<dbReference type="Pfam" id="PF02225">
    <property type="entry name" value="PA"/>
    <property type="match status" value="1"/>
</dbReference>
<evidence type="ECO:0000256" key="1">
    <source>
        <dbReference type="ARBA" id="ARBA00011073"/>
    </source>
</evidence>
<name>A0A2Z4JGG4_9ACTN</name>
<evidence type="ECO:0000259" key="13">
    <source>
        <dbReference type="Pfam" id="PF00082"/>
    </source>
</evidence>
<dbReference type="Gene3D" id="3.40.50.200">
    <property type="entry name" value="Peptidase S8/S53 domain"/>
    <property type="match status" value="1"/>
</dbReference>
<feature type="active site" description="Charge relay system" evidence="8 9">
    <location>
        <position position="236"/>
    </location>
</feature>
<evidence type="ECO:0000256" key="10">
    <source>
        <dbReference type="RuleBase" id="RU003355"/>
    </source>
</evidence>
<feature type="signal peptide" evidence="12">
    <location>
        <begin position="1"/>
        <end position="18"/>
    </location>
</feature>
<dbReference type="InterPro" id="IPR036852">
    <property type="entry name" value="Peptidase_S8/S53_dom_sf"/>
</dbReference>
<dbReference type="PRINTS" id="PR00723">
    <property type="entry name" value="SUBTILISIN"/>
</dbReference>
<evidence type="ECO:0000259" key="14">
    <source>
        <dbReference type="Pfam" id="PF02225"/>
    </source>
</evidence>
<dbReference type="InterPro" id="IPR003137">
    <property type="entry name" value="PA_domain"/>
</dbReference>
<feature type="active site" description="Charge relay system" evidence="8 9">
    <location>
        <position position="440"/>
    </location>
</feature>
<keyword evidence="16" id="KW-1185">Reference proteome</keyword>
<dbReference type="SUPFAM" id="SSF52025">
    <property type="entry name" value="PA domain"/>
    <property type="match status" value="1"/>
</dbReference>
<keyword evidence="6 9" id="KW-0378">Hydrolase</keyword>
<feature type="domain" description="Peptidase S8/S53" evidence="13">
    <location>
        <begin position="229"/>
        <end position="483"/>
    </location>
</feature>
<feature type="region of interest" description="Disordered" evidence="11">
    <location>
        <begin position="17"/>
        <end position="36"/>
    </location>
</feature>
<dbReference type="PANTHER" id="PTHR43806">
    <property type="entry name" value="PEPTIDASE S8"/>
    <property type="match status" value="1"/>
</dbReference>
<dbReference type="InterPro" id="IPR023827">
    <property type="entry name" value="Peptidase_S8_Asp-AS"/>
</dbReference>